<evidence type="ECO:0000313" key="5">
    <source>
        <dbReference type="EMBL" id="KAG6580824.1"/>
    </source>
</evidence>
<feature type="non-terminal residue" evidence="5">
    <location>
        <position position="1"/>
    </location>
</feature>
<protein>
    <recommendedName>
        <fullName evidence="3">Ubiquitin thioesterase OTU</fullName>
        <ecNumber evidence="3">3.4.19.12</ecNumber>
    </recommendedName>
</protein>
<organism evidence="5 6">
    <name type="scientific">Cucurbita argyrosperma subsp. sororia</name>
    <dbReference type="NCBI Taxonomy" id="37648"/>
    <lineage>
        <taxon>Eukaryota</taxon>
        <taxon>Viridiplantae</taxon>
        <taxon>Streptophyta</taxon>
        <taxon>Embryophyta</taxon>
        <taxon>Tracheophyta</taxon>
        <taxon>Spermatophyta</taxon>
        <taxon>Magnoliopsida</taxon>
        <taxon>eudicotyledons</taxon>
        <taxon>Gunneridae</taxon>
        <taxon>Pentapetalae</taxon>
        <taxon>rosids</taxon>
        <taxon>fabids</taxon>
        <taxon>Cucurbitales</taxon>
        <taxon>Cucurbitaceae</taxon>
        <taxon>Cucurbiteae</taxon>
        <taxon>Cucurbita</taxon>
    </lineage>
</organism>
<dbReference type="PANTHER" id="PTHR13312:SF6">
    <property type="entry name" value="UBIQUITIN THIOESTERASE OTU"/>
    <property type="match status" value="1"/>
</dbReference>
<evidence type="ECO:0000256" key="3">
    <source>
        <dbReference type="RuleBase" id="RU367104"/>
    </source>
</evidence>
<keyword evidence="6" id="KW-1185">Reference proteome</keyword>
<dbReference type="InterPro" id="IPR047947">
    <property type="entry name" value="OTU4_OTU"/>
</dbReference>
<dbReference type="Proteomes" id="UP000685013">
    <property type="component" value="Chromosome 14"/>
</dbReference>
<dbReference type="Pfam" id="PF02338">
    <property type="entry name" value="OTU"/>
    <property type="match status" value="1"/>
</dbReference>
<keyword evidence="3" id="KW-0963">Cytoplasm</keyword>
<name>A0AAV6MFC1_9ROSI</name>
<evidence type="ECO:0000259" key="4">
    <source>
        <dbReference type="PROSITE" id="PS50802"/>
    </source>
</evidence>
<keyword evidence="2 3" id="KW-0378">Hydrolase</keyword>
<proteinExistence type="predicted"/>
<feature type="domain" description="OTU" evidence="4">
    <location>
        <begin position="204"/>
        <end position="342"/>
    </location>
</feature>
<dbReference type="GO" id="GO:0036503">
    <property type="term" value="P:ERAD pathway"/>
    <property type="evidence" value="ECO:0007669"/>
    <property type="project" value="TreeGrafter"/>
</dbReference>
<dbReference type="GO" id="GO:0005829">
    <property type="term" value="C:cytosol"/>
    <property type="evidence" value="ECO:0007669"/>
    <property type="project" value="TreeGrafter"/>
</dbReference>
<comment type="caution">
    <text evidence="5">The sequence shown here is derived from an EMBL/GenBank/DDBJ whole genome shotgun (WGS) entry which is preliminary data.</text>
</comment>
<evidence type="ECO:0000313" key="6">
    <source>
        <dbReference type="Proteomes" id="UP000685013"/>
    </source>
</evidence>
<dbReference type="PANTHER" id="PTHR13312">
    <property type="entry name" value="HIV-INDUCED PROTEIN-7-LIKE PROTEASE"/>
    <property type="match status" value="1"/>
</dbReference>
<keyword evidence="3" id="KW-0788">Thiol protease</keyword>
<comment type="function">
    <text evidence="3">Hydrolase that can remove conjugated ubiquitin from proteins and may therefore play an important regulatory role at the level of protein turnover by preventing degradation.</text>
</comment>
<dbReference type="FunFam" id="3.90.70.80:FF:000007">
    <property type="entry name" value="OTU domain-containing protein"/>
    <property type="match status" value="1"/>
</dbReference>
<dbReference type="PROSITE" id="PS50802">
    <property type="entry name" value="OTU"/>
    <property type="match status" value="1"/>
</dbReference>
<evidence type="ECO:0000256" key="2">
    <source>
        <dbReference type="ARBA" id="ARBA00022801"/>
    </source>
</evidence>
<dbReference type="GO" id="GO:0004843">
    <property type="term" value="F:cysteine-type deubiquitinase activity"/>
    <property type="evidence" value="ECO:0007669"/>
    <property type="project" value="UniProtKB-UniRule"/>
</dbReference>
<reference evidence="5 6" key="1">
    <citation type="journal article" date="2021" name="Hortic Res">
        <title>The domestication of Cucurbita argyrosperma as revealed by the genome of its wild relative.</title>
        <authorList>
            <person name="Barrera-Redondo J."/>
            <person name="Sanchez-de la Vega G."/>
            <person name="Aguirre-Liguori J.A."/>
            <person name="Castellanos-Morales G."/>
            <person name="Gutierrez-Guerrero Y.T."/>
            <person name="Aguirre-Dugua X."/>
            <person name="Aguirre-Planter E."/>
            <person name="Tenaillon M.I."/>
            <person name="Lira-Saade R."/>
            <person name="Eguiarte L.E."/>
        </authorList>
    </citation>
    <scope>NUCLEOTIDE SEQUENCE [LARGE SCALE GENOMIC DNA]</scope>
    <source>
        <strain evidence="5">JBR-2021</strain>
    </source>
</reference>
<dbReference type="GO" id="GO:0016579">
    <property type="term" value="P:protein deubiquitination"/>
    <property type="evidence" value="ECO:0007669"/>
    <property type="project" value="TreeGrafter"/>
</dbReference>
<evidence type="ECO:0000256" key="1">
    <source>
        <dbReference type="ARBA" id="ARBA00000707"/>
    </source>
</evidence>
<keyword evidence="3" id="KW-0645">Protease</keyword>
<dbReference type="CDD" id="cd22760">
    <property type="entry name" value="OTU_plant_OTU4-like"/>
    <property type="match status" value="1"/>
</dbReference>
<dbReference type="InterPro" id="IPR003323">
    <property type="entry name" value="OTU_dom"/>
</dbReference>
<comment type="catalytic activity">
    <reaction evidence="1 3">
        <text>Thiol-dependent hydrolysis of ester, thioester, amide, peptide and isopeptide bonds formed by the C-terminal Gly of ubiquitin (a 76-residue protein attached to proteins as an intracellular targeting signal).</text>
        <dbReference type="EC" id="3.4.19.12"/>
    </reaction>
</comment>
<dbReference type="AlphaFoldDB" id="A0AAV6MFC1"/>
<sequence length="353" mass="39733">MKLRSETRANSTRQYGHCSVLISELFGYTKGLHHHEYWFNQCLHEERYPSELPCLHTDGQQHLYGAFRKNTNFMLFLWNFKTKGGCLSYCFSRRSNDFEALTVKDLITDGGSRGRGLEISLACKGMNAKISVPSDGMCSKIKYNMRWPERCASASAGLVFGWVVCCSTSEPVHAEAAHDKKGNEENNDSSHVKFSHGKKVYIDYSVIGIPGDGRCLFRSVAHGACLRSGKSAPTESLQRELADELRTKVADEFIKRREETEWFVEGDFDTYVSNMRKPHVWGGEPELFMASHVLQAPIIVYMYDKDAGGLISIAEYGDEYGKDNPIKVLYHGFGHYDALQIPANQGPAGRSKL</sequence>
<dbReference type="GO" id="GO:0030968">
    <property type="term" value="P:endoplasmic reticulum unfolded protein response"/>
    <property type="evidence" value="ECO:0007669"/>
    <property type="project" value="TreeGrafter"/>
</dbReference>
<gene>
    <name evidence="5" type="primary">OTU4</name>
    <name evidence="5" type="ORF">SDJN03_20826</name>
</gene>
<dbReference type="EMBL" id="JAGKQH010000014">
    <property type="protein sequence ID" value="KAG6580824.1"/>
    <property type="molecule type" value="Genomic_DNA"/>
</dbReference>
<accession>A0AAV6MFC1</accession>
<dbReference type="GO" id="GO:0005634">
    <property type="term" value="C:nucleus"/>
    <property type="evidence" value="ECO:0007669"/>
    <property type="project" value="TreeGrafter"/>
</dbReference>
<keyword evidence="3" id="KW-0833">Ubl conjugation pathway</keyword>
<dbReference type="EC" id="3.4.19.12" evidence="3"/>
<comment type="subcellular location">
    <subcellularLocation>
        <location evidence="3">Cytoplasm</location>
    </subcellularLocation>
</comment>